<dbReference type="Pfam" id="PF24803">
    <property type="entry name" value="DUF7704"/>
    <property type="match status" value="1"/>
</dbReference>
<dbReference type="AlphaFoldDB" id="A0AAX4JJI0"/>
<keyword evidence="2" id="KW-1133">Transmembrane helix</keyword>
<evidence type="ECO:0000313" key="5">
    <source>
        <dbReference type="Proteomes" id="UP001355207"/>
    </source>
</evidence>
<dbReference type="InterPro" id="IPR056121">
    <property type="entry name" value="DUF7704"/>
</dbReference>
<feature type="transmembrane region" description="Helical" evidence="2">
    <location>
        <begin position="12"/>
        <end position="31"/>
    </location>
</feature>
<proteinExistence type="predicted"/>
<feature type="domain" description="DUF7704" evidence="3">
    <location>
        <begin position="4"/>
        <end position="162"/>
    </location>
</feature>
<keyword evidence="5" id="KW-1185">Reference proteome</keyword>
<feature type="transmembrane region" description="Helical" evidence="2">
    <location>
        <begin position="61"/>
        <end position="83"/>
    </location>
</feature>
<sequence>MPPSVLPAKYYYFFWLLEPALTFAGGFSAILNPGNFGRSQLPDNLERNTLFIGDSSRGQMLISQLGSCFTLLGMISLSLVYLFKKHLDDKPVLLEKMMKGLLTPLAIADLRTETGNSVFVTLIPLPLSHLKSPSEWTHVIHCTIWITLGLFVTRISWLLGVGRPSAKSLSFIKPLSKTKTGQRPIPLPKTDSQLVVEQVTPQKEEDQSTTRRRNTPRKSRQS</sequence>
<protein>
    <recommendedName>
        <fullName evidence="3">DUF7704 domain-containing protein</fullName>
    </recommendedName>
</protein>
<dbReference type="PANTHER" id="PTHR37019">
    <property type="entry name" value="CHROMOSOME 1, WHOLE GENOME SHOTGUN SEQUENCE"/>
    <property type="match status" value="1"/>
</dbReference>
<reference evidence="4 5" key="1">
    <citation type="submission" date="2024-01" db="EMBL/GenBank/DDBJ databases">
        <title>Comparative genomics of Cryptococcus and Kwoniella reveals pathogenesis evolution and contrasting modes of karyotype evolution via chromosome fusion or intercentromeric recombination.</title>
        <authorList>
            <person name="Coelho M.A."/>
            <person name="David-Palma M."/>
            <person name="Shea T."/>
            <person name="Bowers K."/>
            <person name="McGinley-Smith S."/>
            <person name="Mohammad A.W."/>
            <person name="Gnirke A."/>
            <person name="Yurkov A.M."/>
            <person name="Nowrousian M."/>
            <person name="Sun S."/>
            <person name="Cuomo C.A."/>
            <person name="Heitman J."/>
        </authorList>
    </citation>
    <scope>NUCLEOTIDE SEQUENCE [LARGE SCALE GENOMIC DNA]</scope>
    <source>
        <strain evidence="4 5">CBS 6074</strain>
    </source>
</reference>
<evidence type="ECO:0000313" key="4">
    <source>
        <dbReference type="EMBL" id="WWC85591.1"/>
    </source>
</evidence>
<feature type="transmembrane region" description="Helical" evidence="2">
    <location>
        <begin position="136"/>
        <end position="159"/>
    </location>
</feature>
<evidence type="ECO:0000259" key="3">
    <source>
        <dbReference type="Pfam" id="PF24803"/>
    </source>
</evidence>
<keyword evidence="2" id="KW-0472">Membrane</keyword>
<feature type="region of interest" description="Disordered" evidence="1">
    <location>
        <begin position="178"/>
        <end position="222"/>
    </location>
</feature>
<feature type="compositionally biased region" description="Basic residues" evidence="1">
    <location>
        <begin position="210"/>
        <end position="222"/>
    </location>
</feature>
<dbReference type="GeneID" id="91091127"/>
<organism evidence="4 5">
    <name type="scientific">Kwoniella dendrophila CBS 6074</name>
    <dbReference type="NCBI Taxonomy" id="1295534"/>
    <lineage>
        <taxon>Eukaryota</taxon>
        <taxon>Fungi</taxon>
        <taxon>Dikarya</taxon>
        <taxon>Basidiomycota</taxon>
        <taxon>Agaricomycotina</taxon>
        <taxon>Tremellomycetes</taxon>
        <taxon>Tremellales</taxon>
        <taxon>Cryptococcaceae</taxon>
        <taxon>Kwoniella</taxon>
    </lineage>
</organism>
<gene>
    <name evidence="4" type="ORF">L201_000455</name>
</gene>
<keyword evidence="2" id="KW-0812">Transmembrane</keyword>
<accession>A0AAX4JJI0</accession>
<dbReference type="Proteomes" id="UP001355207">
    <property type="component" value="Chromosome 1"/>
</dbReference>
<evidence type="ECO:0000256" key="2">
    <source>
        <dbReference type="SAM" id="Phobius"/>
    </source>
</evidence>
<dbReference type="RefSeq" id="XP_066072354.1">
    <property type="nucleotide sequence ID" value="XM_066216257.1"/>
</dbReference>
<name>A0AAX4JJI0_9TREE</name>
<dbReference type="PANTHER" id="PTHR37019:SF2">
    <property type="entry name" value="EXPERA DOMAIN-CONTAINING PROTEIN"/>
    <property type="match status" value="1"/>
</dbReference>
<evidence type="ECO:0000256" key="1">
    <source>
        <dbReference type="SAM" id="MobiDB-lite"/>
    </source>
</evidence>
<dbReference type="EMBL" id="CP144098">
    <property type="protein sequence ID" value="WWC85591.1"/>
    <property type="molecule type" value="Genomic_DNA"/>
</dbReference>
<feature type="compositionally biased region" description="Polar residues" evidence="1">
    <location>
        <begin position="190"/>
        <end position="201"/>
    </location>
</feature>